<feature type="compositionally biased region" description="Low complexity" evidence="3">
    <location>
        <begin position="271"/>
        <end position="298"/>
    </location>
</feature>
<feature type="region of interest" description="Disordered" evidence="3">
    <location>
        <begin position="168"/>
        <end position="377"/>
    </location>
</feature>
<dbReference type="AlphaFoldDB" id="A0A2V3IDW1"/>
<evidence type="ECO:0000256" key="3">
    <source>
        <dbReference type="SAM" id="MobiDB-lite"/>
    </source>
</evidence>
<organism evidence="5 6">
    <name type="scientific">Gracilariopsis chorda</name>
    <dbReference type="NCBI Taxonomy" id="448386"/>
    <lineage>
        <taxon>Eukaryota</taxon>
        <taxon>Rhodophyta</taxon>
        <taxon>Florideophyceae</taxon>
        <taxon>Rhodymeniophycidae</taxon>
        <taxon>Gracilariales</taxon>
        <taxon>Gracilariaceae</taxon>
        <taxon>Gracilariopsis</taxon>
    </lineage>
</organism>
<feature type="domain" description="PPIase cyclophilin-type" evidence="4">
    <location>
        <begin position="22"/>
        <end position="171"/>
    </location>
</feature>
<name>A0A2V3IDW1_9FLOR</name>
<dbReference type="OrthoDB" id="2932at2759"/>
<dbReference type="PROSITE" id="PS50072">
    <property type="entry name" value="CSA_PPIASE_2"/>
    <property type="match status" value="1"/>
</dbReference>
<dbReference type="PRINTS" id="PR00153">
    <property type="entry name" value="CSAPPISMRASE"/>
</dbReference>
<dbReference type="InterPro" id="IPR029000">
    <property type="entry name" value="Cyclophilin-like_dom_sf"/>
</dbReference>
<dbReference type="SUPFAM" id="SSF50891">
    <property type="entry name" value="Cyclophilin-like"/>
    <property type="match status" value="1"/>
</dbReference>
<keyword evidence="2" id="KW-0539">Nucleus</keyword>
<evidence type="ECO:0000259" key="4">
    <source>
        <dbReference type="PROSITE" id="PS50072"/>
    </source>
</evidence>
<dbReference type="GO" id="GO:0071013">
    <property type="term" value="C:catalytic step 2 spliceosome"/>
    <property type="evidence" value="ECO:0007669"/>
    <property type="project" value="TreeGrafter"/>
</dbReference>
<dbReference type="EMBL" id="NBIV01000330">
    <property type="protein sequence ID" value="PXF40266.1"/>
    <property type="molecule type" value="Genomic_DNA"/>
</dbReference>
<dbReference type="PANTHER" id="PTHR45625">
    <property type="entry name" value="PEPTIDYL-PROLYL CIS-TRANS ISOMERASE-RELATED"/>
    <property type="match status" value="1"/>
</dbReference>
<dbReference type="STRING" id="448386.A0A2V3IDW1"/>
<proteinExistence type="predicted"/>
<evidence type="ECO:0000256" key="1">
    <source>
        <dbReference type="ARBA" id="ARBA00004123"/>
    </source>
</evidence>
<comment type="subcellular location">
    <subcellularLocation>
        <location evidence="1">Nucleus</location>
    </subcellularLocation>
</comment>
<accession>A0A2V3IDW1</accession>
<evidence type="ECO:0000313" key="5">
    <source>
        <dbReference type="EMBL" id="PXF40266.1"/>
    </source>
</evidence>
<evidence type="ECO:0000313" key="6">
    <source>
        <dbReference type="Proteomes" id="UP000247409"/>
    </source>
</evidence>
<keyword evidence="5" id="KW-0413">Isomerase</keyword>
<feature type="compositionally biased region" description="Acidic residues" evidence="3">
    <location>
        <begin position="211"/>
        <end position="229"/>
    </location>
</feature>
<dbReference type="InterPro" id="IPR044666">
    <property type="entry name" value="Cyclophilin_A-like"/>
</dbReference>
<sequence length="437" mass="48122">MSTVYNLEPPTHGRVTLQTTHGPLDLRLWSAQTPQTCRNFIQHCLNGYYDGLPFHRIIPDLLVQTGDASGTGHGGQVAPPATAPLTREIVGRLKFRRRGLVAMVADDAGLSKSQFFITLAKANWLDSQHTIFAHVAGDTIFNVLSIANTGERDGVDDDAPRIHSVTIHLNPFPQLRPHVKQHTTKQDAPKRPANAGVRNRKLLSFGHDSDSDSDSDDDDGGDDEDDDDATTARAAKQQQPKRRPRPISDANTALLRPKPPAPPRDVHSTEKAASASATASASASASASVPVSNKSAPARPESHRAAVVREANEQFERLKAELHGMESKDAEEAQQPKPDDPKEDDTEAMCRAMAEVTTEDERDDRRSRKRRRKDDNETLRRLKAFEGKVVKARRMGDTASDGKMWYAKRLNLSAVSPDDEEYDILMPKGAPLKPRRG</sequence>
<reference evidence="5 6" key="1">
    <citation type="journal article" date="2018" name="Mol. Biol. Evol.">
        <title>Analysis of the draft genome of the red seaweed Gracilariopsis chorda provides insights into genome size evolution in Rhodophyta.</title>
        <authorList>
            <person name="Lee J."/>
            <person name="Yang E.C."/>
            <person name="Graf L."/>
            <person name="Yang J.H."/>
            <person name="Qiu H."/>
            <person name="Zel Zion U."/>
            <person name="Chan C.X."/>
            <person name="Stephens T.G."/>
            <person name="Weber A.P.M."/>
            <person name="Boo G.H."/>
            <person name="Boo S.M."/>
            <person name="Kim K.M."/>
            <person name="Shin Y."/>
            <person name="Jung M."/>
            <person name="Lee S.J."/>
            <person name="Yim H.S."/>
            <person name="Lee J.H."/>
            <person name="Bhattacharya D."/>
            <person name="Yoon H.S."/>
        </authorList>
    </citation>
    <scope>NUCLEOTIDE SEQUENCE [LARGE SCALE GENOMIC DNA]</scope>
    <source>
        <strain evidence="5 6">SKKU-2015</strain>
        <tissue evidence="5">Whole body</tissue>
    </source>
</reference>
<dbReference type="Gene3D" id="2.40.100.10">
    <property type="entry name" value="Cyclophilin-like"/>
    <property type="match status" value="1"/>
</dbReference>
<dbReference type="Proteomes" id="UP000247409">
    <property type="component" value="Unassembled WGS sequence"/>
</dbReference>
<feature type="compositionally biased region" description="Basic and acidic residues" evidence="3">
    <location>
        <begin position="310"/>
        <end position="331"/>
    </location>
</feature>
<comment type="caution">
    <text evidence="5">The sequence shown here is derived from an EMBL/GenBank/DDBJ whole genome shotgun (WGS) entry which is preliminary data.</text>
</comment>
<dbReference type="GO" id="GO:0003755">
    <property type="term" value="F:peptidyl-prolyl cis-trans isomerase activity"/>
    <property type="evidence" value="ECO:0007669"/>
    <property type="project" value="InterPro"/>
</dbReference>
<keyword evidence="6" id="KW-1185">Reference proteome</keyword>
<dbReference type="PANTHER" id="PTHR45625:SF6">
    <property type="entry name" value="SPLICEOSOME-ASSOCIATED PROTEIN CWC27 HOMOLOG"/>
    <property type="match status" value="1"/>
</dbReference>
<protein>
    <submittedName>
        <fullName evidence="5">Peptidyl-prolyl cis-trans isomerase CYP57</fullName>
    </submittedName>
</protein>
<dbReference type="Pfam" id="PF00160">
    <property type="entry name" value="Pro_isomerase"/>
    <property type="match status" value="1"/>
</dbReference>
<gene>
    <name evidence="5" type="ORF">BWQ96_10028</name>
</gene>
<dbReference type="InterPro" id="IPR002130">
    <property type="entry name" value="Cyclophilin-type_PPIase_dom"/>
</dbReference>
<evidence type="ECO:0000256" key="2">
    <source>
        <dbReference type="ARBA" id="ARBA00023242"/>
    </source>
</evidence>